<dbReference type="RefSeq" id="WP_354635361.1">
    <property type="nucleotide sequence ID" value="NZ_CP159837.1"/>
</dbReference>
<feature type="transmembrane region" description="Helical" evidence="1">
    <location>
        <begin position="111"/>
        <end position="131"/>
    </location>
</feature>
<evidence type="ECO:0000313" key="3">
    <source>
        <dbReference type="EMBL" id="XCM37014.1"/>
    </source>
</evidence>
<feature type="transmembrane region" description="Helical" evidence="1">
    <location>
        <begin position="81"/>
        <end position="99"/>
    </location>
</feature>
<reference evidence="3" key="1">
    <citation type="submission" date="2024-07" db="EMBL/GenBank/DDBJ databases">
        <authorList>
            <person name="Kim Y.J."/>
            <person name="Jeong J.Y."/>
        </authorList>
    </citation>
    <scope>NUCLEOTIDE SEQUENCE</scope>
    <source>
        <strain evidence="3">GIHE-MW2</strain>
    </source>
</reference>
<protein>
    <submittedName>
        <fullName evidence="3">DUF2157 domain-containing protein</fullName>
    </submittedName>
</protein>
<organism evidence="3">
    <name type="scientific">Planktothricoides raciborskii GIHE-MW2</name>
    <dbReference type="NCBI Taxonomy" id="2792601"/>
    <lineage>
        <taxon>Bacteria</taxon>
        <taxon>Bacillati</taxon>
        <taxon>Cyanobacteriota</taxon>
        <taxon>Cyanophyceae</taxon>
        <taxon>Oscillatoriophycideae</taxon>
        <taxon>Oscillatoriales</taxon>
        <taxon>Oscillatoriaceae</taxon>
        <taxon>Planktothricoides</taxon>
    </lineage>
</organism>
<evidence type="ECO:0000259" key="2">
    <source>
        <dbReference type="Pfam" id="PF09925"/>
    </source>
</evidence>
<feature type="transmembrane region" description="Helical" evidence="1">
    <location>
        <begin position="244"/>
        <end position="262"/>
    </location>
</feature>
<keyword evidence="1" id="KW-0812">Transmembrane</keyword>
<dbReference type="EMBL" id="CP159837">
    <property type="protein sequence ID" value="XCM37014.1"/>
    <property type="molecule type" value="Genomic_DNA"/>
</dbReference>
<feature type="transmembrane region" description="Helical" evidence="1">
    <location>
        <begin position="387"/>
        <end position="407"/>
    </location>
</feature>
<feature type="transmembrane region" description="Helical" evidence="1">
    <location>
        <begin position="329"/>
        <end position="348"/>
    </location>
</feature>
<feature type="transmembrane region" description="Helical" evidence="1">
    <location>
        <begin position="419"/>
        <end position="435"/>
    </location>
</feature>
<feature type="transmembrane region" description="Helical" evidence="1">
    <location>
        <begin position="441"/>
        <end position="462"/>
    </location>
</feature>
<feature type="transmembrane region" description="Helical" evidence="1">
    <location>
        <begin position="48"/>
        <end position="69"/>
    </location>
</feature>
<proteinExistence type="predicted"/>
<feature type="domain" description="DUF2157" evidence="2">
    <location>
        <begin position="15"/>
        <end position="163"/>
    </location>
</feature>
<name>A0AAU8JCT8_9CYAN</name>
<feature type="transmembrane region" description="Helical" evidence="1">
    <location>
        <begin position="283"/>
        <end position="309"/>
    </location>
</feature>
<feature type="transmembrane region" description="Helical" evidence="1">
    <location>
        <begin position="218"/>
        <end position="238"/>
    </location>
</feature>
<feature type="transmembrane region" description="Helical" evidence="1">
    <location>
        <begin position="143"/>
        <end position="176"/>
    </location>
</feature>
<dbReference type="AlphaFoldDB" id="A0AAU8JCT8"/>
<sequence length="479" mass="54383">MVSEKFRHELRKESQQWQAEGLISSRQYEELSQRYRFNQLDSAASDRFISILIGLGCILLGLGAITFVAANWQDWSRNFRVILLLAVFLTVNISGFYLWRQPTRNPGKKRLGHGLLLFGSLILGANIALMSQLFHQSGPIYELFLYWSLGVLPMAFALRLTSLGVFAQILLGISYFSELTDYGRIEEFGFSQILINHLPISLSLLFVPLAYWCGSRVIFALASIGITLSFMIGINPFALGTNGGGILAAIAFTIPPALLWGYRDDLWKFTRIWIARMPALNEYSFQAISRAIALCFFAIFLYFFSFHGVWDRWLWSDPSVTEIEKFRQFLPDVFLLSVFAFMGWLQIFKQPQNLNPFQTLNINNGMILILMSVINILLIVHLNITPILPIATIAINILLAWFAIGLIRDALTLVKRTTFWYGMVLLVLQITSRMFEYDTELLLKAIVFVICGVAIIAAGLWFERQLKAAKAKASLPESI</sequence>
<accession>A0AAU8JCT8</accession>
<evidence type="ECO:0000256" key="1">
    <source>
        <dbReference type="SAM" id="Phobius"/>
    </source>
</evidence>
<feature type="transmembrane region" description="Helical" evidence="1">
    <location>
        <begin position="360"/>
        <end position="381"/>
    </location>
</feature>
<keyword evidence="1" id="KW-0472">Membrane</keyword>
<gene>
    <name evidence="3" type="ORF">ABWT76_005820</name>
</gene>
<dbReference type="InterPro" id="IPR018677">
    <property type="entry name" value="DUF2157"/>
</dbReference>
<keyword evidence="1" id="KW-1133">Transmembrane helix</keyword>
<dbReference type="Pfam" id="PF09925">
    <property type="entry name" value="DUF2157"/>
    <property type="match status" value="1"/>
</dbReference>